<keyword evidence="2" id="KW-1185">Reference proteome</keyword>
<organism evidence="1 2">
    <name type="scientific">Streptomyces luteoverticillatus</name>
    <name type="common">Streptoverticillium luteoverticillatus</name>
    <dbReference type="NCBI Taxonomy" id="66425"/>
    <lineage>
        <taxon>Bacteria</taxon>
        <taxon>Bacillati</taxon>
        <taxon>Actinomycetota</taxon>
        <taxon>Actinomycetes</taxon>
        <taxon>Kitasatosporales</taxon>
        <taxon>Streptomycetaceae</taxon>
        <taxon>Streptomyces</taxon>
    </lineage>
</organism>
<dbReference type="SUPFAM" id="SSF55298">
    <property type="entry name" value="YjgF-like"/>
    <property type="match status" value="1"/>
</dbReference>
<accession>A0A3Q9FX67</accession>
<dbReference type="RefSeq" id="WP_126913700.1">
    <property type="nucleotide sequence ID" value="NZ_CP034587.1"/>
</dbReference>
<protein>
    <submittedName>
        <fullName evidence="1">RidA family protein</fullName>
    </submittedName>
</protein>
<dbReference type="PANTHER" id="PTHR43857:SF1">
    <property type="entry name" value="YJGH FAMILY PROTEIN"/>
    <property type="match status" value="1"/>
</dbReference>
<dbReference type="InterPro" id="IPR006175">
    <property type="entry name" value="YjgF/YER057c/UK114"/>
</dbReference>
<dbReference type="CDD" id="cd06154">
    <property type="entry name" value="YjgF_YER057c_UK114_like_6"/>
    <property type="match status" value="1"/>
</dbReference>
<dbReference type="Proteomes" id="UP000267900">
    <property type="component" value="Chromosome"/>
</dbReference>
<gene>
    <name evidence="1" type="ORF">EKH77_07905</name>
</gene>
<reference evidence="1 2" key="1">
    <citation type="submission" date="2018-12" db="EMBL/GenBank/DDBJ databases">
        <title>The whole draft genome of Streptomyce luteoverticillatus CGMCC 15060.</title>
        <authorList>
            <person name="Feng Z."/>
            <person name="Chen G."/>
            <person name="Zhang J."/>
            <person name="Zhu H."/>
            <person name="Yu X."/>
            <person name="Zhang W."/>
            <person name="Zhang X."/>
        </authorList>
    </citation>
    <scope>NUCLEOTIDE SEQUENCE [LARGE SCALE GENOMIC DNA]</scope>
    <source>
        <strain evidence="1 2">CGMCC 15060</strain>
    </source>
</reference>
<dbReference type="AlphaFoldDB" id="A0A3Q9FX67"/>
<dbReference type="InterPro" id="IPR035959">
    <property type="entry name" value="RutC-like_sf"/>
</dbReference>
<sequence length="134" mass="14354">MSETPARRHVQTNSPWEAEIGFARAVAVGDRVHVAGTMPLVNGVLHGEGDPYVQARTAFGNALAALKEFGLGTESVVRTRMYLTHARDVDAVGRAHKELFDAVRPAATLVVVSGFVDSRVLVEVEVEAFRGATA</sequence>
<evidence type="ECO:0000313" key="2">
    <source>
        <dbReference type="Proteomes" id="UP000267900"/>
    </source>
</evidence>
<dbReference type="Pfam" id="PF01042">
    <property type="entry name" value="Ribonuc_L-PSP"/>
    <property type="match status" value="1"/>
</dbReference>
<dbReference type="OrthoDB" id="9799840at2"/>
<proteinExistence type="predicted"/>
<evidence type="ECO:0000313" key="1">
    <source>
        <dbReference type="EMBL" id="AZQ71142.1"/>
    </source>
</evidence>
<dbReference type="PANTHER" id="PTHR43857">
    <property type="entry name" value="BLR7761 PROTEIN"/>
    <property type="match status" value="1"/>
</dbReference>
<name>A0A3Q9FX67_STRLT</name>
<dbReference type="Gene3D" id="3.30.1330.40">
    <property type="entry name" value="RutC-like"/>
    <property type="match status" value="1"/>
</dbReference>
<dbReference type="EMBL" id="CP034587">
    <property type="protein sequence ID" value="AZQ71142.1"/>
    <property type="molecule type" value="Genomic_DNA"/>
</dbReference>